<comment type="similarity">
    <text evidence="1">Belongs to the ribonucleoside diphosphate reductase class-2 family.</text>
</comment>
<keyword evidence="9" id="KW-1185">Reference proteome</keyword>
<dbReference type="GO" id="GO:0000166">
    <property type="term" value="F:nucleotide binding"/>
    <property type="evidence" value="ECO:0007669"/>
    <property type="project" value="UniProtKB-KW"/>
</dbReference>
<evidence type="ECO:0000313" key="8">
    <source>
        <dbReference type="EMBL" id="QQR29342.1"/>
    </source>
</evidence>
<protein>
    <recommendedName>
        <fullName evidence="2">ribonucleoside-diphosphate reductase</fullName>
        <ecNumber evidence="2">1.17.4.1</ecNumber>
    </recommendedName>
</protein>
<reference evidence="7" key="1">
    <citation type="journal article" date="2017" name="Genome Announc.">
        <title>High-Quality Whole-Genome Sequences of the Oligo-Mouse-Microbiota Bacterial Community.</title>
        <authorList>
            <person name="Garzetti D."/>
            <person name="Brugiroux S."/>
            <person name="Bunk B."/>
            <person name="Pukall R."/>
            <person name="McCoy K.D."/>
            <person name="Macpherson A.J."/>
            <person name="Stecher B."/>
        </authorList>
    </citation>
    <scope>NUCLEOTIDE SEQUENCE</scope>
    <source>
        <strain evidence="7">KB18</strain>
    </source>
</reference>
<dbReference type="InterPro" id="IPR024434">
    <property type="entry name" value="TSCPD_dom"/>
</dbReference>
<dbReference type="EMBL" id="CP065321">
    <property type="protein sequence ID" value="QQR29342.1"/>
    <property type="molecule type" value="Genomic_DNA"/>
</dbReference>
<evidence type="ECO:0000256" key="1">
    <source>
        <dbReference type="ARBA" id="ARBA00007405"/>
    </source>
</evidence>
<evidence type="ECO:0000313" key="7">
    <source>
        <dbReference type="EMBL" id="ASB40053.1"/>
    </source>
</evidence>
<reference evidence="9" key="2">
    <citation type="submission" date="2017-05" db="EMBL/GenBank/DDBJ databases">
        <title>Improved OligoMM genomes.</title>
        <authorList>
            <person name="Garzetti D."/>
        </authorList>
    </citation>
    <scope>NUCLEOTIDE SEQUENCE [LARGE SCALE GENOMIC DNA]</scope>
    <source>
        <strain evidence="9">KB18</strain>
    </source>
</reference>
<keyword evidence="4" id="KW-0547">Nucleotide-binding</keyword>
<proteinExistence type="inferred from homology"/>
<dbReference type="AlphaFoldDB" id="A0A1Z2XNP0"/>
<feature type="domain" description="TSCPD" evidence="6">
    <location>
        <begin position="4"/>
        <end position="80"/>
    </location>
</feature>
<evidence type="ECO:0000256" key="2">
    <source>
        <dbReference type="ARBA" id="ARBA00012274"/>
    </source>
</evidence>
<dbReference type="Pfam" id="PF12637">
    <property type="entry name" value="TSCPD"/>
    <property type="match status" value="1"/>
</dbReference>
<sequence length="84" mass="8980">MEIHYTPKGVCSKGIDIELDGDIIKSVKFTGGCNGNTQGVAALAKGMTVEEYIKRCKDIKCGFKKTSCPAQLALALEEALETAK</sequence>
<keyword evidence="3" id="KW-0237">DNA synthesis</keyword>
<dbReference type="GO" id="GO:0071897">
    <property type="term" value="P:DNA biosynthetic process"/>
    <property type="evidence" value="ECO:0007669"/>
    <property type="project" value="UniProtKB-KW"/>
</dbReference>
<evidence type="ECO:0000313" key="9">
    <source>
        <dbReference type="Proteomes" id="UP000196710"/>
    </source>
</evidence>
<dbReference type="NCBIfam" id="TIGR03905">
    <property type="entry name" value="TIGR03905_4_Cys"/>
    <property type="match status" value="1"/>
</dbReference>
<gene>
    <name evidence="7" type="ORF">ADH66_04900</name>
    <name evidence="8" type="ORF">I5Q82_14970</name>
</gene>
<evidence type="ECO:0000256" key="5">
    <source>
        <dbReference type="ARBA" id="ARBA00047754"/>
    </source>
</evidence>
<dbReference type="EC" id="1.17.4.1" evidence="2"/>
<comment type="catalytic activity">
    <reaction evidence="5">
        <text>a 2'-deoxyribonucleoside 5'-diphosphate + [thioredoxin]-disulfide + H2O = a ribonucleoside 5'-diphosphate + [thioredoxin]-dithiol</text>
        <dbReference type="Rhea" id="RHEA:23252"/>
        <dbReference type="Rhea" id="RHEA-COMP:10698"/>
        <dbReference type="Rhea" id="RHEA-COMP:10700"/>
        <dbReference type="ChEBI" id="CHEBI:15377"/>
        <dbReference type="ChEBI" id="CHEBI:29950"/>
        <dbReference type="ChEBI" id="CHEBI:50058"/>
        <dbReference type="ChEBI" id="CHEBI:57930"/>
        <dbReference type="ChEBI" id="CHEBI:73316"/>
        <dbReference type="EC" id="1.17.4.1"/>
    </reaction>
</comment>
<dbReference type="Proteomes" id="UP000196710">
    <property type="component" value="Chromosome"/>
</dbReference>
<dbReference type="InterPro" id="IPR023806">
    <property type="entry name" value="CHP03905"/>
</dbReference>
<dbReference type="KEGG" id="amur:ADH66_04900"/>
<organism evidence="8 10">
    <name type="scientific">Acutalibacter muris</name>
    <dbReference type="NCBI Taxonomy" id="1796620"/>
    <lineage>
        <taxon>Bacteria</taxon>
        <taxon>Bacillati</taxon>
        <taxon>Bacillota</taxon>
        <taxon>Clostridia</taxon>
        <taxon>Eubacteriales</taxon>
        <taxon>Acutalibacteraceae</taxon>
        <taxon>Acutalibacter</taxon>
    </lineage>
</organism>
<evidence type="ECO:0000256" key="4">
    <source>
        <dbReference type="ARBA" id="ARBA00022741"/>
    </source>
</evidence>
<evidence type="ECO:0000259" key="6">
    <source>
        <dbReference type="Pfam" id="PF12637"/>
    </source>
</evidence>
<dbReference type="RefSeq" id="WP_066534935.1">
    <property type="nucleotide sequence ID" value="NZ_CAJTCQ010000004.1"/>
</dbReference>
<dbReference type="GO" id="GO:0004748">
    <property type="term" value="F:ribonucleoside-diphosphate reductase activity, thioredoxin disulfide as acceptor"/>
    <property type="evidence" value="ECO:0007669"/>
    <property type="project" value="UniProtKB-EC"/>
</dbReference>
<name>A0A1Z2XNP0_9FIRM</name>
<dbReference type="Proteomes" id="UP000596035">
    <property type="component" value="Chromosome"/>
</dbReference>
<evidence type="ECO:0000313" key="10">
    <source>
        <dbReference type="Proteomes" id="UP000596035"/>
    </source>
</evidence>
<evidence type="ECO:0000256" key="3">
    <source>
        <dbReference type="ARBA" id="ARBA00022634"/>
    </source>
</evidence>
<accession>A0A1Z2XNP0</accession>
<dbReference type="EMBL" id="CP021422">
    <property type="protein sequence ID" value="ASB40053.1"/>
    <property type="molecule type" value="Genomic_DNA"/>
</dbReference>
<reference evidence="8 10" key="3">
    <citation type="submission" date="2020-11" db="EMBL/GenBank/DDBJ databases">
        <title>Closed and high quality bacterial genomes of the OMM12 community.</title>
        <authorList>
            <person name="Marbouty M."/>
            <person name="Lamy-Besnier Q."/>
            <person name="Debarbieux L."/>
            <person name="Koszul R."/>
        </authorList>
    </citation>
    <scope>NUCLEOTIDE SEQUENCE [LARGE SCALE GENOMIC DNA]</scope>
    <source>
        <strain evidence="8 10">KB18</strain>
    </source>
</reference>